<dbReference type="InterPro" id="IPR020471">
    <property type="entry name" value="AKR"/>
</dbReference>
<reference evidence="3 4" key="1">
    <citation type="submission" date="2019-02" db="EMBL/GenBank/DDBJ databases">
        <title>Deep-cultivation of Planctomycetes and their phenomic and genomic characterization uncovers novel biology.</title>
        <authorList>
            <person name="Wiegand S."/>
            <person name="Jogler M."/>
            <person name="Boedeker C."/>
            <person name="Pinto D."/>
            <person name="Vollmers J."/>
            <person name="Rivas-Marin E."/>
            <person name="Kohn T."/>
            <person name="Peeters S.H."/>
            <person name="Heuer A."/>
            <person name="Rast P."/>
            <person name="Oberbeckmann S."/>
            <person name="Bunk B."/>
            <person name="Jeske O."/>
            <person name="Meyerdierks A."/>
            <person name="Storesund J.E."/>
            <person name="Kallscheuer N."/>
            <person name="Luecker S."/>
            <person name="Lage O.M."/>
            <person name="Pohl T."/>
            <person name="Merkel B.J."/>
            <person name="Hornburger P."/>
            <person name="Mueller R.-W."/>
            <person name="Bruemmer F."/>
            <person name="Labrenz M."/>
            <person name="Spormann A.M."/>
            <person name="Op Den Camp H."/>
            <person name="Overmann J."/>
            <person name="Amann R."/>
            <person name="Jetten M.S.M."/>
            <person name="Mascher T."/>
            <person name="Medema M.H."/>
            <person name="Devos D.P."/>
            <person name="Kaster A.-K."/>
            <person name="Ovreas L."/>
            <person name="Rohde M."/>
            <person name="Galperin M.Y."/>
            <person name="Jogler C."/>
        </authorList>
    </citation>
    <scope>NUCLEOTIDE SEQUENCE [LARGE SCALE GENOMIC DNA]</scope>
    <source>
        <strain evidence="3 4">CA13</strain>
    </source>
</reference>
<gene>
    <name evidence="3" type="primary">yhdN_4</name>
    <name evidence="3" type="ORF">CA13_65770</name>
</gene>
<evidence type="ECO:0000313" key="3">
    <source>
        <dbReference type="EMBL" id="TWT85095.1"/>
    </source>
</evidence>
<sequence>MKYQRLGSSDLNASVVAMGAWAVGGGKSWGNKVDDDQAIRTIESAFDAGINFFDTAPAYGWGHSEKLLGQVIQGRRDQFVIATKCGLWWDDDRGSFFADFEDRPIYRTLRPDTIAIEVERSLKNLNTDVIDLYQVHWPAVEPENTPIAETMAALLKLVEAGKVRAIGVCNVSEPELQEYLDCGPIVSDQFRYSMMYREADNDVLPLCRKQGLSTLTYMSLEQGLLTGKVTAATTFKEGDIRAHAGWNPWYLPANRMRVIELLESWKPLCEKLGCNLTQMVIAWTLAQDGITHVLAGARHPEQIQQNAAAGDLTLDEETMRKINTDLAALGQPVQ</sequence>
<dbReference type="GO" id="GO:0016491">
    <property type="term" value="F:oxidoreductase activity"/>
    <property type="evidence" value="ECO:0007669"/>
    <property type="project" value="UniProtKB-KW"/>
</dbReference>
<dbReference type="SUPFAM" id="SSF51430">
    <property type="entry name" value="NAD(P)-linked oxidoreductase"/>
    <property type="match status" value="1"/>
</dbReference>
<protein>
    <submittedName>
        <fullName evidence="3">General stress protein 69</fullName>
        <ecNumber evidence="3">1.1.1.-</ecNumber>
    </submittedName>
</protein>
<organism evidence="3 4">
    <name type="scientific">Novipirellula herctigrandis</name>
    <dbReference type="NCBI Taxonomy" id="2527986"/>
    <lineage>
        <taxon>Bacteria</taxon>
        <taxon>Pseudomonadati</taxon>
        <taxon>Planctomycetota</taxon>
        <taxon>Planctomycetia</taxon>
        <taxon>Pirellulales</taxon>
        <taxon>Pirellulaceae</taxon>
        <taxon>Novipirellula</taxon>
    </lineage>
</organism>
<proteinExistence type="predicted"/>
<evidence type="ECO:0000313" key="4">
    <source>
        <dbReference type="Proteomes" id="UP000315010"/>
    </source>
</evidence>
<evidence type="ECO:0000256" key="1">
    <source>
        <dbReference type="ARBA" id="ARBA00023002"/>
    </source>
</evidence>
<keyword evidence="1 3" id="KW-0560">Oxidoreductase</keyword>
<dbReference type="RefSeq" id="WP_146403110.1">
    <property type="nucleotide sequence ID" value="NZ_SJPJ01000001.1"/>
</dbReference>
<dbReference type="GO" id="GO:0005829">
    <property type="term" value="C:cytosol"/>
    <property type="evidence" value="ECO:0007669"/>
    <property type="project" value="TreeGrafter"/>
</dbReference>
<dbReference type="EMBL" id="SJPJ01000001">
    <property type="protein sequence ID" value="TWT85095.1"/>
    <property type="molecule type" value="Genomic_DNA"/>
</dbReference>
<accession>A0A5C5ZD61</accession>
<dbReference type="AlphaFoldDB" id="A0A5C5ZD61"/>
<dbReference type="Pfam" id="PF00248">
    <property type="entry name" value="Aldo_ket_red"/>
    <property type="match status" value="1"/>
</dbReference>
<dbReference type="InterPro" id="IPR036812">
    <property type="entry name" value="NAD(P)_OxRdtase_dom_sf"/>
</dbReference>
<dbReference type="EC" id="1.1.1.-" evidence="3"/>
<evidence type="ECO:0000259" key="2">
    <source>
        <dbReference type="Pfam" id="PF00248"/>
    </source>
</evidence>
<feature type="domain" description="NADP-dependent oxidoreductase" evidence="2">
    <location>
        <begin position="17"/>
        <end position="323"/>
    </location>
</feature>
<dbReference type="PANTHER" id="PTHR43364:SF4">
    <property type="entry name" value="NAD(P)-LINKED OXIDOREDUCTASE SUPERFAMILY PROTEIN"/>
    <property type="match status" value="1"/>
</dbReference>
<dbReference type="InterPro" id="IPR050523">
    <property type="entry name" value="AKR_Detox_Biosynth"/>
</dbReference>
<dbReference type="InterPro" id="IPR023210">
    <property type="entry name" value="NADP_OxRdtase_dom"/>
</dbReference>
<dbReference type="Gene3D" id="3.20.20.100">
    <property type="entry name" value="NADP-dependent oxidoreductase domain"/>
    <property type="match status" value="1"/>
</dbReference>
<name>A0A5C5ZD61_9BACT</name>
<dbReference type="PRINTS" id="PR00069">
    <property type="entry name" value="ALDKETRDTASE"/>
</dbReference>
<dbReference type="OrthoDB" id="9804790at2"/>
<dbReference type="Proteomes" id="UP000315010">
    <property type="component" value="Unassembled WGS sequence"/>
</dbReference>
<comment type="caution">
    <text evidence="3">The sequence shown here is derived from an EMBL/GenBank/DDBJ whole genome shotgun (WGS) entry which is preliminary data.</text>
</comment>
<keyword evidence="4" id="KW-1185">Reference proteome</keyword>
<dbReference type="PANTHER" id="PTHR43364">
    <property type="entry name" value="NADH-SPECIFIC METHYLGLYOXAL REDUCTASE-RELATED"/>
    <property type="match status" value="1"/>
</dbReference>